<dbReference type="PANTHER" id="PTHR34293:SF1">
    <property type="entry name" value="HTH-TYPE TRANSCRIPTIONAL REGULATOR TRMBL2"/>
    <property type="match status" value="1"/>
</dbReference>
<evidence type="ECO:0000259" key="1">
    <source>
        <dbReference type="Pfam" id="PF01978"/>
    </source>
</evidence>
<dbReference type="Gene3D" id="1.10.10.10">
    <property type="entry name" value="Winged helix-like DNA-binding domain superfamily/Winged helix DNA-binding domain"/>
    <property type="match status" value="1"/>
</dbReference>
<accession>A0ABS4KBB5</accession>
<reference evidence="2 3" key="1">
    <citation type="submission" date="2021-03" db="EMBL/GenBank/DDBJ databases">
        <title>Genomic Encyclopedia of Type Strains, Phase IV (KMG-IV): sequencing the most valuable type-strain genomes for metagenomic binning, comparative biology and taxonomic classification.</title>
        <authorList>
            <person name="Goeker M."/>
        </authorList>
    </citation>
    <scope>NUCLEOTIDE SEQUENCE [LARGE SCALE GENOMIC DNA]</scope>
    <source>
        <strain evidence="2 3">DSM 27563</strain>
    </source>
</reference>
<gene>
    <name evidence="2" type="ORF">J2Z71_000602</name>
</gene>
<evidence type="ECO:0000313" key="2">
    <source>
        <dbReference type="EMBL" id="MBP2025077.1"/>
    </source>
</evidence>
<proteinExistence type="predicted"/>
<dbReference type="Proteomes" id="UP001519306">
    <property type="component" value="Unassembled WGS sequence"/>
</dbReference>
<evidence type="ECO:0000313" key="3">
    <source>
        <dbReference type="Proteomes" id="UP001519306"/>
    </source>
</evidence>
<keyword evidence="3" id="KW-1185">Reference proteome</keyword>
<dbReference type="Pfam" id="PF01978">
    <property type="entry name" value="TrmB"/>
    <property type="match status" value="1"/>
</dbReference>
<dbReference type="InterPro" id="IPR002831">
    <property type="entry name" value="Tscrpt_reg_TrmB_N"/>
</dbReference>
<dbReference type="InterPro" id="IPR036390">
    <property type="entry name" value="WH_DNA-bd_sf"/>
</dbReference>
<dbReference type="InterPro" id="IPR036388">
    <property type="entry name" value="WH-like_DNA-bd_sf"/>
</dbReference>
<dbReference type="EMBL" id="JAGGLJ010000004">
    <property type="protein sequence ID" value="MBP2025077.1"/>
    <property type="molecule type" value="Genomic_DNA"/>
</dbReference>
<dbReference type="PANTHER" id="PTHR34293">
    <property type="entry name" value="HTH-TYPE TRANSCRIPTIONAL REGULATOR TRMBL2"/>
    <property type="match status" value="1"/>
</dbReference>
<sequence length="266" mass="31302">MSIINKLKEMNFSENEAKIYITLLKYGKSTGYEISKYSGIPRSKIYNHLETMLSRGVIEINSTEKVNLYRAISPDELINLSRKSLNNTLNSFEELVKNIPLINDDEEIWEIEDYNSLILKFEEIISNAKNSLYIQIWSEELNEDLTNSINKKIDEIEKSVVILYDKNQKYKTNLKKYFAHGFEMERLEDMSNRWISVIADDEIFLYGGILSDKDVSGVYTRNKFLSFFAKEYVKHDAYCLKLIDKFRSELISEYGKDMKEIRDIYS</sequence>
<organism evidence="2 3">
    <name type="scientific">Peptoniphilus stercorisuis</name>
    <dbReference type="NCBI Taxonomy" id="1436965"/>
    <lineage>
        <taxon>Bacteria</taxon>
        <taxon>Bacillati</taxon>
        <taxon>Bacillota</taxon>
        <taxon>Tissierellia</taxon>
        <taxon>Tissierellales</taxon>
        <taxon>Peptoniphilaceae</taxon>
        <taxon>Peptoniphilus</taxon>
    </lineage>
</organism>
<dbReference type="InterPro" id="IPR051797">
    <property type="entry name" value="TrmB-like"/>
</dbReference>
<comment type="caution">
    <text evidence="2">The sequence shown here is derived from an EMBL/GenBank/DDBJ whole genome shotgun (WGS) entry which is preliminary data.</text>
</comment>
<name>A0ABS4KBB5_9FIRM</name>
<feature type="domain" description="Transcription regulator TrmB N-terminal" evidence="1">
    <location>
        <begin position="7"/>
        <end position="74"/>
    </location>
</feature>
<dbReference type="RefSeq" id="WP_210060380.1">
    <property type="nucleotide sequence ID" value="NZ_JAGGLJ010000004.1"/>
</dbReference>
<protein>
    <submittedName>
        <fullName evidence="2">Sugar-specific transcriptional regulator TrmB</fullName>
    </submittedName>
</protein>
<dbReference type="SUPFAM" id="SSF46785">
    <property type="entry name" value="Winged helix' DNA-binding domain"/>
    <property type="match status" value="1"/>
</dbReference>
<dbReference type="CDD" id="cd09124">
    <property type="entry name" value="PLDc_like_TrmB_middle"/>
    <property type="match status" value="1"/>
</dbReference>